<evidence type="ECO:0000256" key="3">
    <source>
        <dbReference type="ARBA" id="ARBA00022741"/>
    </source>
</evidence>
<dbReference type="Pfam" id="PF00005">
    <property type="entry name" value="ABC_tran"/>
    <property type="match status" value="1"/>
</dbReference>
<dbReference type="Gene3D" id="3.40.50.300">
    <property type="entry name" value="P-loop containing nucleotide triphosphate hydrolases"/>
    <property type="match status" value="1"/>
</dbReference>
<dbReference type="GO" id="GO:0016887">
    <property type="term" value="F:ATP hydrolysis activity"/>
    <property type="evidence" value="ECO:0007669"/>
    <property type="project" value="InterPro"/>
</dbReference>
<feature type="domain" description="ABC transporter" evidence="5">
    <location>
        <begin position="6"/>
        <end position="242"/>
    </location>
</feature>
<comment type="similarity">
    <text evidence="1">Belongs to the ABC transporter superfamily.</text>
</comment>
<evidence type="ECO:0000259" key="5">
    <source>
        <dbReference type="PROSITE" id="PS50893"/>
    </source>
</evidence>
<protein>
    <submittedName>
        <fullName evidence="6">Cobalt ABC transporter ATP-binding protein</fullName>
    </submittedName>
</protein>
<dbReference type="InterPro" id="IPR017871">
    <property type="entry name" value="ABC_transporter-like_CS"/>
</dbReference>
<dbReference type="RefSeq" id="WP_099798162.1">
    <property type="nucleotide sequence ID" value="NZ_CP018092.1"/>
</dbReference>
<proteinExistence type="inferred from homology"/>
<keyword evidence="4 6" id="KW-0067">ATP-binding</keyword>
<gene>
    <name evidence="6" type="ORF">BRW62_02535</name>
</gene>
<dbReference type="PROSITE" id="PS00211">
    <property type="entry name" value="ABC_TRANSPORTER_1"/>
    <property type="match status" value="1"/>
</dbReference>
<reference evidence="6 7" key="1">
    <citation type="submission" date="2016-11" db="EMBL/GenBank/DDBJ databases">
        <title>Complete genome sequence of thermophilic cyanobacteria strain Synechococcus sp. PCC6715.</title>
        <authorList>
            <person name="Tang J."/>
            <person name="Daroch M."/>
            <person name="Liang Y."/>
            <person name="Jiang D."/>
            <person name="Shah M."/>
        </authorList>
    </citation>
    <scope>NUCLEOTIDE SEQUENCE [LARGE SCALE GENOMIC DNA]</scope>
    <source>
        <strain evidence="6 7">PCC 6715</strain>
    </source>
</reference>
<dbReference type="CDD" id="cd03225">
    <property type="entry name" value="ABC_cobalt_CbiO_domain1"/>
    <property type="match status" value="1"/>
</dbReference>
<accession>A0A2D2PZY9</accession>
<evidence type="ECO:0000256" key="1">
    <source>
        <dbReference type="ARBA" id="ARBA00005417"/>
    </source>
</evidence>
<dbReference type="GO" id="GO:0005524">
    <property type="term" value="F:ATP binding"/>
    <property type="evidence" value="ECO:0007669"/>
    <property type="project" value="UniProtKB-KW"/>
</dbReference>
<name>A0A2D2PZY9_PARLV</name>
<dbReference type="KEGG" id="slw:BRW62_02535"/>
<dbReference type="AlphaFoldDB" id="A0A2D2PZY9"/>
<dbReference type="InterPro" id="IPR015856">
    <property type="entry name" value="ABC_transpr_CbiO/EcfA_su"/>
</dbReference>
<dbReference type="PROSITE" id="PS50893">
    <property type="entry name" value="ABC_TRANSPORTER_2"/>
    <property type="match status" value="1"/>
</dbReference>
<dbReference type="InterPro" id="IPR003439">
    <property type="entry name" value="ABC_transporter-like_ATP-bd"/>
</dbReference>
<dbReference type="InterPro" id="IPR027417">
    <property type="entry name" value="P-loop_NTPase"/>
</dbReference>
<dbReference type="EMBL" id="CP018092">
    <property type="protein sequence ID" value="ATS17808.1"/>
    <property type="molecule type" value="Genomic_DNA"/>
</dbReference>
<dbReference type="InterPro" id="IPR050095">
    <property type="entry name" value="ECF_ABC_transporter_ATP-bd"/>
</dbReference>
<dbReference type="GO" id="GO:0043190">
    <property type="term" value="C:ATP-binding cassette (ABC) transporter complex"/>
    <property type="evidence" value="ECO:0007669"/>
    <property type="project" value="TreeGrafter"/>
</dbReference>
<dbReference type="SUPFAM" id="SSF52540">
    <property type="entry name" value="P-loop containing nucleoside triphosphate hydrolases"/>
    <property type="match status" value="1"/>
</dbReference>
<keyword evidence="7" id="KW-1185">Reference proteome</keyword>
<keyword evidence="3" id="KW-0547">Nucleotide-binding</keyword>
<evidence type="ECO:0000313" key="7">
    <source>
        <dbReference type="Proteomes" id="UP000231057"/>
    </source>
</evidence>
<dbReference type="SMART" id="SM00382">
    <property type="entry name" value="AAA"/>
    <property type="match status" value="1"/>
</dbReference>
<dbReference type="PANTHER" id="PTHR43553:SF24">
    <property type="entry name" value="ENERGY-COUPLING FACTOR TRANSPORTER ATP-BINDING PROTEIN ECFA1"/>
    <property type="match status" value="1"/>
</dbReference>
<evidence type="ECO:0000313" key="6">
    <source>
        <dbReference type="EMBL" id="ATS17808.1"/>
    </source>
</evidence>
<dbReference type="Proteomes" id="UP000231057">
    <property type="component" value="Chromosome"/>
</dbReference>
<organism evidence="6 7">
    <name type="scientific">Parathermosynechococcus lividus PCC 6715</name>
    <dbReference type="NCBI Taxonomy" id="1917166"/>
    <lineage>
        <taxon>Bacteria</taxon>
        <taxon>Bacillati</taxon>
        <taxon>Cyanobacteriota</taxon>
        <taxon>Cyanophyceae</taxon>
        <taxon>Acaryochloridales</taxon>
        <taxon>Thermosynechococcaceae</taxon>
        <taxon>Parathermosynechococcus</taxon>
    </lineage>
</organism>
<sequence length="286" mass="32131">MSVPLLEFRHVWFRYPNTLTPVLQDCSVALGAGRKTALLGLNGSGKSTLFYVAAGLYRCDRGEVYWQGQRLVHQPAALRQWRQRVGLGFQDPEQQLVAATVAEDISYGLCNLDLPTPEIEARLEQTLREFELLELADCPLHHLSLGQKRRVALAGVMALAPPLLLLDEPTTYLDHTQTEHLRAVLDRIHAAGTTIVIATHDLDFAYCWADWIIILADGHVVVSDCSDVVFDQWQTQASSQCLGIPTLLNLWLSLPPSWRRQRQPPRTVAEFSHALGDLFRDLLGHR</sequence>
<keyword evidence="2" id="KW-0813">Transport</keyword>
<evidence type="ECO:0000256" key="2">
    <source>
        <dbReference type="ARBA" id="ARBA00022448"/>
    </source>
</evidence>
<dbReference type="OrthoDB" id="9784332at2"/>
<reference evidence="7" key="2">
    <citation type="journal article" date="2022" name="Front. Microbiol.">
        <title>Comparative Genomic Analysis Revealed Distinct Molecular Components and Organization of CO2-Concentrating Mechanism in Thermophilic Cyanobacteria.</title>
        <authorList>
            <person name="Tang J."/>
            <person name="Zhou H."/>
            <person name="Yao D."/>
            <person name="Riaz S."/>
            <person name="You D."/>
            <person name="Klepacz-Smolka A."/>
            <person name="Daroch M."/>
        </authorList>
    </citation>
    <scope>NUCLEOTIDE SEQUENCE [LARGE SCALE GENOMIC DNA]</scope>
    <source>
        <strain evidence="7">PCC 6715</strain>
    </source>
</reference>
<dbReference type="PANTHER" id="PTHR43553">
    <property type="entry name" value="HEAVY METAL TRANSPORTER"/>
    <property type="match status" value="1"/>
</dbReference>
<dbReference type="InterPro" id="IPR003593">
    <property type="entry name" value="AAA+_ATPase"/>
</dbReference>
<evidence type="ECO:0000256" key="4">
    <source>
        <dbReference type="ARBA" id="ARBA00022840"/>
    </source>
</evidence>
<dbReference type="GO" id="GO:0042626">
    <property type="term" value="F:ATPase-coupled transmembrane transporter activity"/>
    <property type="evidence" value="ECO:0007669"/>
    <property type="project" value="TreeGrafter"/>
</dbReference>